<dbReference type="AlphaFoldDB" id="X0U7V9"/>
<reference evidence="2" key="1">
    <citation type="journal article" date="2014" name="Front. Microbiol.">
        <title>High frequency of phylogenetically diverse reductive dehalogenase-homologous genes in deep subseafloor sedimentary metagenomes.</title>
        <authorList>
            <person name="Kawai M."/>
            <person name="Futagami T."/>
            <person name="Toyoda A."/>
            <person name="Takaki Y."/>
            <person name="Nishi S."/>
            <person name="Hori S."/>
            <person name="Arai W."/>
            <person name="Tsubouchi T."/>
            <person name="Morono Y."/>
            <person name="Uchiyama I."/>
            <person name="Ito T."/>
            <person name="Fujiyama A."/>
            <person name="Inagaki F."/>
            <person name="Takami H."/>
        </authorList>
    </citation>
    <scope>NUCLEOTIDE SEQUENCE</scope>
    <source>
        <strain evidence="2">Expedition CK06-06</strain>
    </source>
</reference>
<evidence type="ECO:0000256" key="1">
    <source>
        <dbReference type="SAM" id="Phobius"/>
    </source>
</evidence>
<organism evidence="2">
    <name type="scientific">marine sediment metagenome</name>
    <dbReference type="NCBI Taxonomy" id="412755"/>
    <lineage>
        <taxon>unclassified sequences</taxon>
        <taxon>metagenomes</taxon>
        <taxon>ecological metagenomes</taxon>
    </lineage>
</organism>
<feature type="non-terminal residue" evidence="2">
    <location>
        <position position="1"/>
    </location>
</feature>
<evidence type="ECO:0000313" key="2">
    <source>
        <dbReference type="EMBL" id="GAF84575.1"/>
    </source>
</evidence>
<keyword evidence="1" id="KW-0472">Membrane</keyword>
<feature type="transmembrane region" description="Helical" evidence="1">
    <location>
        <begin position="6"/>
        <end position="29"/>
    </location>
</feature>
<dbReference type="EMBL" id="BARS01002363">
    <property type="protein sequence ID" value="GAF84575.1"/>
    <property type="molecule type" value="Genomic_DNA"/>
</dbReference>
<name>X0U7V9_9ZZZZ</name>
<sequence length="48" mass="5131">GYFVDFAGSTLGIVLLILLPAAGLLVLYWSKQRRPQPQAEAAEGSPES</sequence>
<accession>X0U7V9</accession>
<keyword evidence="1" id="KW-1133">Transmembrane helix</keyword>
<comment type="caution">
    <text evidence="2">The sequence shown here is derived from an EMBL/GenBank/DDBJ whole genome shotgun (WGS) entry which is preliminary data.</text>
</comment>
<keyword evidence="1" id="KW-0812">Transmembrane</keyword>
<protein>
    <submittedName>
        <fullName evidence="2">Uncharacterized protein</fullName>
    </submittedName>
</protein>
<gene>
    <name evidence="2" type="ORF">S01H1_04480</name>
</gene>
<proteinExistence type="predicted"/>